<feature type="chain" id="PRO_5034485110" evidence="1">
    <location>
        <begin position="17"/>
        <end position="140"/>
    </location>
</feature>
<protein>
    <submittedName>
        <fullName evidence="2">Uncharacterized protein</fullName>
    </submittedName>
</protein>
<accession>A0A8H5D7A6</accession>
<proteinExistence type="predicted"/>
<dbReference type="Pfam" id="PF19271">
    <property type="entry name" value="Nis1"/>
    <property type="match status" value="1"/>
</dbReference>
<comment type="caution">
    <text evidence="2">The sequence shown here is derived from an EMBL/GenBank/DDBJ whole genome shotgun (WGS) entry which is preliminary data.</text>
</comment>
<keyword evidence="1" id="KW-0732">Signal</keyword>
<evidence type="ECO:0000313" key="3">
    <source>
        <dbReference type="Proteomes" id="UP000559027"/>
    </source>
</evidence>
<dbReference type="InterPro" id="IPR045469">
    <property type="entry name" value="Nis1"/>
</dbReference>
<gene>
    <name evidence="2" type="ORF">D9756_005305</name>
</gene>
<reference evidence="2 3" key="1">
    <citation type="journal article" date="2020" name="ISME J.">
        <title>Uncovering the hidden diversity of litter-decomposition mechanisms in mushroom-forming fungi.</title>
        <authorList>
            <person name="Floudas D."/>
            <person name="Bentzer J."/>
            <person name="Ahren D."/>
            <person name="Johansson T."/>
            <person name="Persson P."/>
            <person name="Tunlid A."/>
        </authorList>
    </citation>
    <scope>NUCLEOTIDE SEQUENCE [LARGE SCALE GENOMIC DNA]</scope>
    <source>
        <strain evidence="2 3">CBS 146.42</strain>
    </source>
</reference>
<sequence>MKFIPTLLACFAVAHAQRVAIGSPPDQAMVSAGQQMVVEVDRPNFLSSAQEVSVVIGIQSCAATPCAAPNRMMGQILYSGGFDPQPDAKNTSKPPHQNFTVTLPSNLQKGSAQIGVAHFSLIGAGLEPFMETKNVSVIVQ</sequence>
<dbReference type="AlphaFoldDB" id="A0A8H5D7A6"/>
<evidence type="ECO:0000313" key="2">
    <source>
        <dbReference type="EMBL" id="KAF5354875.1"/>
    </source>
</evidence>
<keyword evidence="3" id="KW-1185">Reference proteome</keyword>
<evidence type="ECO:0000256" key="1">
    <source>
        <dbReference type="SAM" id="SignalP"/>
    </source>
</evidence>
<feature type="signal peptide" evidence="1">
    <location>
        <begin position="1"/>
        <end position="16"/>
    </location>
</feature>
<organism evidence="2 3">
    <name type="scientific">Leucocoprinus leucothites</name>
    <dbReference type="NCBI Taxonomy" id="201217"/>
    <lineage>
        <taxon>Eukaryota</taxon>
        <taxon>Fungi</taxon>
        <taxon>Dikarya</taxon>
        <taxon>Basidiomycota</taxon>
        <taxon>Agaricomycotina</taxon>
        <taxon>Agaricomycetes</taxon>
        <taxon>Agaricomycetidae</taxon>
        <taxon>Agaricales</taxon>
        <taxon>Agaricineae</taxon>
        <taxon>Agaricaceae</taxon>
        <taxon>Leucocoprinus</taxon>
    </lineage>
</organism>
<dbReference type="OrthoDB" id="2841294at2759"/>
<dbReference type="Proteomes" id="UP000559027">
    <property type="component" value="Unassembled WGS sequence"/>
</dbReference>
<name>A0A8H5D7A6_9AGAR</name>
<dbReference type="EMBL" id="JAACJO010000008">
    <property type="protein sequence ID" value="KAF5354875.1"/>
    <property type="molecule type" value="Genomic_DNA"/>
</dbReference>